<dbReference type="InterPro" id="IPR038765">
    <property type="entry name" value="Papain-like_cys_pep_sf"/>
</dbReference>
<dbReference type="GO" id="GO:0005737">
    <property type="term" value="C:cytoplasm"/>
    <property type="evidence" value="ECO:0007669"/>
    <property type="project" value="TreeGrafter"/>
</dbReference>
<evidence type="ECO:0008006" key="6">
    <source>
        <dbReference type="Google" id="ProtNLM"/>
    </source>
</evidence>
<name>A0A9W8CTA2_9FUNG</name>
<dbReference type="GO" id="GO:0071942">
    <property type="term" value="C:XPC complex"/>
    <property type="evidence" value="ECO:0007669"/>
    <property type="project" value="TreeGrafter"/>
</dbReference>
<organism evidence="4 5">
    <name type="scientific">Coemansia erecta</name>
    <dbReference type="NCBI Taxonomy" id="147472"/>
    <lineage>
        <taxon>Eukaryota</taxon>
        <taxon>Fungi</taxon>
        <taxon>Fungi incertae sedis</taxon>
        <taxon>Zoopagomycota</taxon>
        <taxon>Kickxellomycotina</taxon>
        <taxon>Kickxellomycetes</taxon>
        <taxon>Kickxellales</taxon>
        <taxon>Kickxellaceae</taxon>
        <taxon>Coemansia</taxon>
    </lineage>
</organism>
<dbReference type="SMART" id="SM01032">
    <property type="entry name" value="BHD_3"/>
    <property type="match status" value="1"/>
</dbReference>
<dbReference type="Pfam" id="PF03835">
    <property type="entry name" value="Rad4"/>
    <property type="match status" value="1"/>
</dbReference>
<reference evidence="4" key="1">
    <citation type="submission" date="2022-07" db="EMBL/GenBank/DDBJ databases">
        <title>Phylogenomic reconstructions and comparative analyses of Kickxellomycotina fungi.</title>
        <authorList>
            <person name="Reynolds N.K."/>
            <person name="Stajich J.E."/>
            <person name="Barry K."/>
            <person name="Grigoriev I.V."/>
            <person name="Crous P."/>
            <person name="Smith M.E."/>
        </authorList>
    </citation>
    <scope>NUCLEOTIDE SEQUENCE</scope>
    <source>
        <strain evidence="4">NBRC 32514</strain>
    </source>
</reference>
<evidence type="ECO:0000313" key="5">
    <source>
        <dbReference type="Proteomes" id="UP001149813"/>
    </source>
</evidence>
<proteinExistence type="predicted"/>
<sequence length="615" mass="69330">MDAGTGKRLGGHSDDGISDSDIPFEPKRQRTYPYEDSDDDDDMFEDVPPTTLLEYGSDDSMPDLGTVEIVIGEDESSSGGKNPRATVSRRARSVRRHHHMVELICHALIARILNDICAQDEILALALSLVPEAVVKMVWAHMVPTKQQIRREWVAEDLESLLDVFHDIAPRSSREPSLAQSSQQRSIEGDFVQFICTRRANRPWHRPMLLAAILRAMAFDVRLCMAVSPPPLRMTVADGNEIEAAIRNLDILVTSSIHTTQQARKPVKQPVYWVEVFDPVGDKWMPIDTPKEASTYTYVLANTIYGTTFDVTRRYSKDYTYTTLKQRLESVSAQTERGTSTWWTRLLSRWGGDQDDASEANMMQQRALETAMPRRIADFAQNPHYVLERHLRQNQIIRPRRPIVGQIRGEPVFLRENVCALHSQMAWNRRGYRVVEPGTPAKTVNGSQLYGQWQTERIVAPPVVDGVVPRNEYGRVDLFTPSMLPAGSAHVCDAHAKRVCRELGIDAVDAVVGFAFRRGTATPTIDGIVIPETAVDLLRDALQNDRQAQEERKRASMEARVVHNWRRLANALRVRAEVDAEFSKRKPSGITFTKQASDSESEAEHEADTQGGFII</sequence>
<dbReference type="GO" id="GO:0006289">
    <property type="term" value="P:nucleotide-excision repair"/>
    <property type="evidence" value="ECO:0007669"/>
    <property type="project" value="InterPro"/>
</dbReference>
<comment type="caution">
    <text evidence="4">The sequence shown here is derived from an EMBL/GenBank/DDBJ whole genome shotgun (WGS) entry which is preliminary data.</text>
</comment>
<dbReference type="Pfam" id="PF10405">
    <property type="entry name" value="BHD_3"/>
    <property type="match status" value="1"/>
</dbReference>
<feature type="domain" description="Rad4 beta-hairpin" evidence="3">
    <location>
        <begin position="468"/>
        <end position="542"/>
    </location>
</feature>
<feature type="region of interest" description="Disordered" evidence="1">
    <location>
        <begin position="590"/>
        <end position="615"/>
    </location>
</feature>
<keyword evidence="5" id="KW-1185">Reference proteome</keyword>
<dbReference type="GO" id="GO:0003684">
    <property type="term" value="F:damaged DNA binding"/>
    <property type="evidence" value="ECO:0007669"/>
    <property type="project" value="InterPro"/>
</dbReference>
<dbReference type="PANTHER" id="PTHR12135:SF0">
    <property type="entry name" value="DNA REPAIR PROTEIN COMPLEMENTING XP-C CELLS"/>
    <property type="match status" value="1"/>
</dbReference>
<dbReference type="SUPFAM" id="SSF54001">
    <property type="entry name" value="Cysteine proteinases"/>
    <property type="match status" value="1"/>
</dbReference>
<evidence type="ECO:0000313" key="4">
    <source>
        <dbReference type="EMBL" id="KAJ1723461.1"/>
    </source>
</evidence>
<dbReference type="InterPro" id="IPR018326">
    <property type="entry name" value="Rad4_beta-hairpin_dom1"/>
</dbReference>
<dbReference type="Proteomes" id="UP001149813">
    <property type="component" value="Unassembled WGS sequence"/>
</dbReference>
<dbReference type="InterPro" id="IPR018328">
    <property type="entry name" value="Rad4_beta-hairpin_dom3"/>
</dbReference>
<feature type="compositionally biased region" description="Acidic residues" evidence="1">
    <location>
        <begin position="35"/>
        <end position="45"/>
    </location>
</feature>
<dbReference type="AlphaFoldDB" id="A0A9W8CTA2"/>
<dbReference type="SMART" id="SM01030">
    <property type="entry name" value="BHD_1"/>
    <property type="match status" value="1"/>
</dbReference>
<evidence type="ECO:0000259" key="3">
    <source>
        <dbReference type="SMART" id="SM01032"/>
    </source>
</evidence>
<dbReference type="GO" id="GO:0000111">
    <property type="term" value="C:nucleotide-excision repair factor 2 complex"/>
    <property type="evidence" value="ECO:0007669"/>
    <property type="project" value="TreeGrafter"/>
</dbReference>
<protein>
    <recommendedName>
        <fullName evidence="6">Rad4-domain-containing protein</fullName>
    </recommendedName>
</protein>
<evidence type="ECO:0000256" key="1">
    <source>
        <dbReference type="SAM" id="MobiDB-lite"/>
    </source>
</evidence>
<gene>
    <name evidence="4" type="ORF">LPJ53_002217</name>
</gene>
<dbReference type="InterPro" id="IPR036985">
    <property type="entry name" value="Transglutaminase-like_sf"/>
</dbReference>
<dbReference type="InterPro" id="IPR018325">
    <property type="entry name" value="Rad4/PNGase_transGLS-fold"/>
</dbReference>
<dbReference type="Pfam" id="PF10403">
    <property type="entry name" value="BHD_1"/>
    <property type="match status" value="1"/>
</dbReference>
<dbReference type="Gene3D" id="3.90.260.10">
    <property type="entry name" value="Transglutaminase-like"/>
    <property type="match status" value="1"/>
</dbReference>
<dbReference type="InterPro" id="IPR004583">
    <property type="entry name" value="DNA_repair_Rad4"/>
</dbReference>
<dbReference type="GO" id="GO:0006298">
    <property type="term" value="P:mismatch repair"/>
    <property type="evidence" value="ECO:0007669"/>
    <property type="project" value="TreeGrafter"/>
</dbReference>
<dbReference type="InterPro" id="IPR042488">
    <property type="entry name" value="Rad4_BHD3_sf"/>
</dbReference>
<feature type="region of interest" description="Disordered" evidence="1">
    <location>
        <begin position="1"/>
        <end position="58"/>
    </location>
</feature>
<dbReference type="PANTHER" id="PTHR12135">
    <property type="entry name" value="DNA REPAIR PROTEIN XP-C / RAD4"/>
    <property type="match status" value="1"/>
</dbReference>
<dbReference type="OrthoDB" id="300780at2759"/>
<dbReference type="Gene3D" id="2.20.20.110">
    <property type="entry name" value="Rad4, beta-hairpin domain BHD1"/>
    <property type="match status" value="1"/>
</dbReference>
<accession>A0A9W8CTA2</accession>
<dbReference type="GO" id="GO:0003697">
    <property type="term" value="F:single-stranded DNA binding"/>
    <property type="evidence" value="ECO:0007669"/>
    <property type="project" value="TreeGrafter"/>
</dbReference>
<feature type="domain" description="Rad4 beta-hairpin" evidence="2">
    <location>
        <begin position="368"/>
        <end position="419"/>
    </location>
</feature>
<dbReference type="EMBL" id="JANBOJ010000066">
    <property type="protein sequence ID" value="KAJ1723461.1"/>
    <property type="molecule type" value="Genomic_DNA"/>
</dbReference>
<evidence type="ECO:0000259" key="2">
    <source>
        <dbReference type="SMART" id="SM01030"/>
    </source>
</evidence>
<dbReference type="Gene3D" id="3.30.70.2460">
    <property type="entry name" value="Rad4, beta-hairpin domain BHD3"/>
    <property type="match status" value="1"/>
</dbReference>